<dbReference type="Proteomes" id="UP001497392">
    <property type="component" value="Unassembled WGS sequence"/>
</dbReference>
<protein>
    <submittedName>
        <fullName evidence="2">G3454 protein</fullName>
    </submittedName>
</protein>
<name>A0ABP1FMU2_9CHLO</name>
<sequence length="314" mass="34160">MRTKLAGTDVGLCSTQTLRGRTSLLVLPGQRPVRRGRCRQALASAKPSAEEQSSQDKPEPGAGLKAVWYGAEQFGNLIGLAKPRAGKAKNQPQAGISRQDAIAAIRKDYDSNYFVSGQGDMVAYADDCLFADPFAGFNGVERFKKNVSNLGGLMEDIKLDITGWEEKETELETKWRFNALLSLPWRPRLAASGGTTHVFDQETGLVVKHIESWNVEPGAVVKSLLNPSTKKPTTNWEKVFKGLHDGDPAGTWLAASGPILRWYAFPVVAVSSVTKRLTGHGLPGTFLGTIEGFAYLLGLVAVVTQAYQLTQRKE</sequence>
<reference evidence="2 3" key="1">
    <citation type="submission" date="2024-06" db="EMBL/GenBank/DDBJ databases">
        <authorList>
            <person name="Kraege A."/>
            <person name="Thomma B."/>
        </authorList>
    </citation>
    <scope>NUCLEOTIDE SEQUENCE [LARGE SCALE GENOMIC DNA]</scope>
</reference>
<evidence type="ECO:0000256" key="1">
    <source>
        <dbReference type="SAM" id="MobiDB-lite"/>
    </source>
</evidence>
<accession>A0ABP1FMU2</accession>
<dbReference type="PANTHER" id="PTHR34123:SF1">
    <property type="entry name" value="OS04G0578200 PROTEIN"/>
    <property type="match status" value="1"/>
</dbReference>
<dbReference type="Pfam" id="PF10184">
    <property type="entry name" value="DUF2358"/>
    <property type="match status" value="1"/>
</dbReference>
<evidence type="ECO:0000313" key="2">
    <source>
        <dbReference type="EMBL" id="CAL5221288.1"/>
    </source>
</evidence>
<comment type="caution">
    <text evidence="2">The sequence shown here is derived from an EMBL/GenBank/DDBJ whole genome shotgun (WGS) entry which is preliminary data.</text>
</comment>
<dbReference type="InterPro" id="IPR032710">
    <property type="entry name" value="NTF2-like_dom_sf"/>
</dbReference>
<proteinExistence type="predicted"/>
<keyword evidence="3" id="KW-1185">Reference proteome</keyword>
<feature type="region of interest" description="Disordered" evidence="1">
    <location>
        <begin position="40"/>
        <end position="62"/>
    </location>
</feature>
<dbReference type="SUPFAM" id="SSF54427">
    <property type="entry name" value="NTF2-like"/>
    <property type="match status" value="1"/>
</dbReference>
<evidence type="ECO:0000313" key="3">
    <source>
        <dbReference type="Proteomes" id="UP001497392"/>
    </source>
</evidence>
<gene>
    <name evidence="2" type="primary">g3454</name>
    <name evidence="2" type="ORF">VP750_LOCUS2947</name>
</gene>
<dbReference type="EMBL" id="CAXHTA020000005">
    <property type="protein sequence ID" value="CAL5221288.1"/>
    <property type="molecule type" value="Genomic_DNA"/>
</dbReference>
<organism evidence="2 3">
    <name type="scientific">Coccomyxa viridis</name>
    <dbReference type="NCBI Taxonomy" id="1274662"/>
    <lineage>
        <taxon>Eukaryota</taxon>
        <taxon>Viridiplantae</taxon>
        <taxon>Chlorophyta</taxon>
        <taxon>core chlorophytes</taxon>
        <taxon>Trebouxiophyceae</taxon>
        <taxon>Trebouxiophyceae incertae sedis</taxon>
        <taxon>Coccomyxaceae</taxon>
        <taxon>Coccomyxa</taxon>
    </lineage>
</organism>
<dbReference type="PANTHER" id="PTHR34123">
    <property type="entry name" value="OS04G0578200 PROTEIN"/>
    <property type="match status" value="1"/>
</dbReference>
<dbReference type="InterPro" id="IPR018790">
    <property type="entry name" value="DUF2358"/>
</dbReference>